<evidence type="ECO:0000313" key="2">
    <source>
        <dbReference type="Proteomes" id="UP000327157"/>
    </source>
</evidence>
<reference evidence="1 2" key="3">
    <citation type="submission" date="2019-11" db="EMBL/GenBank/DDBJ databases">
        <title>A de novo genome assembly of a pear dwarfing rootstock.</title>
        <authorList>
            <person name="Wang F."/>
            <person name="Wang J."/>
            <person name="Li S."/>
            <person name="Zhang Y."/>
            <person name="Fang M."/>
            <person name="Ma L."/>
            <person name="Zhao Y."/>
            <person name="Jiang S."/>
        </authorList>
    </citation>
    <scope>NUCLEOTIDE SEQUENCE [LARGE SCALE GENOMIC DNA]</scope>
    <source>
        <strain evidence="1">S2</strain>
        <tissue evidence="1">Leaf</tissue>
    </source>
</reference>
<evidence type="ECO:0000313" key="1">
    <source>
        <dbReference type="EMBL" id="KAB2610836.1"/>
    </source>
</evidence>
<dbReference type="Proteomes" id="UP000327157">
    <property type="component" value="Chromosome 17"/>
</dbReference>
<protein>
    <submittedName>
        <fullName evidence="1">snRNA-activating protein complex subunit-like</fullName>
    </submittedName>
</protein>
<dbReference type="AlphaFoldDB" id="A0A5N5G643"/>
<gene>
    <name evidence="1" type="ORF">D8674_018868</name>
</gene>
<comment type="caution">
    <text evidence="1">The sequence shown here is derived from an EMBL/GenBank/DDBJ whole genome shotgun (WGS) entry which is preliminary data.</text>
</comment>
<reference evidence="2" key="2">
    <citation type="submission" date="2019-10" db="EMBL/GenBank/DDBJ databases">
        <title>A de novo genome assembly of a pear dwarfing rootstock.</title>
        <authorList>
            <person name="Wang F."/>
            <person name="Wang J."/>
            <person name="Li S."/>
            <person name="Zhang Y."/>
            <person name="Fang M."/>
            <person name="Ma L."/>
            <person name="Zhao Y."/>
            <person name="Jiang S."/>
        </authorList>
    </citation>
    <scope>NUCLEOTIDE SEQUENCE [LARGE SCALE GENOMIC DNA]</scope>
</reference>
<keyword evidence="2" id="KW-1185">Reference proteome</keyword>
<dbReference type="EMBL" id="SMOL01000487">
    <property type="protein sequence ID" value="KAB2610836.1"/>
    <property type="molecule type" value="Genomic_DNA"/>
</dbReference>
<reference evidence="1 2" key="1">
    <citation type="submission" date="2019-09" db="EMBL/GenBank/DDBJ databases">
        <authorList>
            <person name="Ou C."/>
        </authorList>
    </citation>
    <scope>NUCLEOTIDE SEQUENCE [LARGE SCALE GENOMIC DNA]</scope>
    <source>
        <strain evidence="1">S2</strain>
        <tissue evidence="1">Leaf</tissue>
    </source>
</reference>
<name>A0A5N5G643_9ROSA</name>
<proteinExistence type="predicted"/>
<sequence length="100" mass="11638">MTFVLWWSRAQMKLKRRAYAMVEKQGETYYIARVKRVKRMKEKQGEDKAAVTLHSFNRSSKTIEPSIASSRTIDRMKPLRSASSSVKECLESDLKPNVVR</sequence>
<accession>A0A5N5G643</accession>
<organism evidence="1 2">
    <name type="scientific">Pyrus ussuriensis x Pyrus communis</name>
    <dbReference type="NCBI Taxonomy" id="2448454"/>
    <lineage>
        <taxon>Eukaryota</taxon>
        <taxon>Viridiplantae</taxon>
        <taxon>Streptophyta</taxon>
        <taxon>Embryophyta</taxon>
        <taxon>Tracheophyta</taxon>
        <taxon>Spermatophyta</taxon>
        <taxon>Magnoliopsida</taxon>
        <taxon>eudicotyledons</taxon>
        <taxon>Gunneridae</taxon>
        <taxon>Pentapetalae</taxon>
        <taxon>rosids</taxon>
        <taxon>fabids</taxon>
        <taxon>Rosales</taxon>
        <taxon>Rosaceae</taxon>
        <taxon>Amygdaloideae</taxon>
        <taxon>Maleae</taxon>
        <taxon>Pyrus</taxon>
    </lineage>
</organism>